<dbReference type="STRING" id="869754.A0A1A0HGE9"/>
<evidence type="ECO:0000256" key="1">
    <source>
        <dbReference type="ARBA" id="ARBA00009078"/>
    </source>
</evidence>
<sequence>MRAKSTIIPKSHITFSLSPSHRNSTSHSRPGYVLVTFLQEIRVPVSSCYRESHLPELVPFPRISPSSHFSQSVIVTVSHRSHSQSVSFSQSAVVLAQSHFSQYVLALIVSPNPPNQSWFSQSVLVLTSVLFHTHHKSQPTKPSQPFPVKPDLLSQSQALPINRILRRRAALCASRDAHRSHLPPAHLSPTPRKTLHMGRKFDKKAAKTYSVVHRAHDDALYFDNDAPQHVLVEVPDRPKHGQKGPARTPGKTPPAPPLAALDARVRERGARTAAPQNPRANEGLAALYGVLYDDSSYDYMQHLRPLGQAPDSVFIAAGAAGGPAKPRRTIDDLVRDALPSQTTRAVAHDELESIPRELQGLNPDMDPRVREVLEALEDDAYVEHGPGAGDDVFADLLQSGPADEGLDAGDYDEWDMDNYQDAGYSDAGDSDGSAGFGDPALAPAPVVLDIPYGAGEAPADAGLAGVVDNAWERAFQRFQKAQKDRPNAWDSDDDFDDDDDAAGEAPDTLGELPALGGPKKARGKLRRKKGAMTDTSAFSMSSSALFRSEGLTLLDDRFEQLAKTFEHAEDDAPRAEFSMAEERGDLEDMLDDFLDNYELGSGGRKLVKKDPRIDAMKAAAASVSRGKAAQGRQKDARPAAPAPDSAALDAAFGHMALE</sequence>
<evidence type="ECO:0000256" key="2">
    <source>
        <dbReference type="SAM" id="MobiDB-lite"/>
    </source>
</evidence>
<dbReference type="GO" id="GO:0005634">
    <property type="term" value="C:nucleus"/>
    <property type="evidence" value="ECO:0007669"/>
    <property type="project" value="TreeGrafter"/>
</dbReference>
<feature type="compositionally biased region" description="Low complexity" evidence="2">
    <location>
        <begin position="638"/>
        <end position="651"/>
    </location>
</feature>
<feature type="region of interest" description="Disordered" evidence="2">
    <location>
        <begin position="175"/>
        <end position="194"/>
    </location>
</feature>
<proteinExistence type="inferred from homology"/>
<comment type="caution">
    <text evidence="3">The sequence shown here is derived from an EMBL/GenBank/DDBJ whole genome shotgun (WGS) entry which is preliminary data.</text>
</comment>
<evidence type="ECO:0000313" key="3">
    <source>
        <dbReference type="EMBL" id="OBA23081.1"/>
    </source>
</evidence>
<evidence type="ECO:0000313" key="4">
    <source>
        <dbReference type="Proteomes" id="UP000092555"/>
    </source>
</evidence>
<feature type="compositionally biased region" description="Basic residues" evidence="2">
    <location>
        <begin position="519"/>
        <end position="530"/>
    </location>
</feature>
<dbReference type="GO" id="GO:0042274">
    <property type="term" value="P:ribosomal small subunit biogenesis"/>
    <property type="evidence" value="ECO:0007669"/>
    <property type="project" value="InterPro"/>
</dbReference>
<dbReference type="RefSeq" id="XP_018713562.1">
    <property type="nucleotide sequence ID" value="XM_018859376.1"/>
</dbReference>
<dbReference type="GO" id="GO:0005829">
    <property type="term" value="C:cytosol"/>
    <property type="evidence" value="ECO:0007669"/>
    <property type="project" value="TreeGrafter"/>
</dbReference>
<dbReference type="InterPro" id="IPR007307">
    <property type="entry name" value="Ltv1"/>
</dbReference>
<name>A0A1A0HGE9_9ASCO</name>
<dbReference type="GO" id="GO:0030688">
    <property type="term" value="C:preribosome, small subunit precursor"/>
    <property type="evidence" value="ECO:0007669"/>
    <property type="project" value="TreeGrafter"/>
</dbReference>
<accession>A0A1A0HGE9</accession>
<keyword evidence="4" id="KW-1185">Reference proteome</keyword>
<dbReference type="EMBL" id="LXTC01000001">
    <property type="protein sequence ID" value="OBA23081.1"/>
    <property type="molecule type" value="Genomic_DNA"/>
</dbReference>
<feature type="compositionally biased region" description="Low complexity" evidence="2">
    <location>
        <begin position="618"/>
        <end position="629"/>
    </location>
</feature>
<dbReference type="OrthoDB" id="5852896at2759"/>
<dbReference type="Proteomes" id="UP000092555">
    <property type="component" value="Unassembled WGS sequence"/>
</dbReference>
<protein>
    <submittedName>
        <fullName evidence="3">LTV-domain-containing protein</fullName>
    </submittedName>
</protein>
<dbReference type="AlphaFoldDB" id="A0A1A0HGE9"/>
<dbReference type="Pfam" id="PF04180">
    <property type="entry name" value="LTV"/>
    <property type="match status" value="1"/>
</dbReference>
<feature type="region of interest" description="Disordered" evidence="2">
    <location>
        <begin position="479"/>
        <end position="533"/>
    </location>
</feature>
<feature type="compositionally biased region" description="Acidic residues" evidence="2">
    <location>
        <begin position="490"/>
        <end position="502"/>
    </location>
</feature>
<comment type="similarity">
    <text evidence="1">Belongs to the LTV1 family.</text>
</comment>
<dbReference type="GeneID" id="30032351"/>
<gene>
    <name evidence="3" type="ORF">METBIDRAFT_9393</name>
</gene>
<organism evidence="3 4">
    <name type="scientific">Metschnikowia bicuspidata var. bicuspidata NRRL YB-4993</name>
    <dbReference type="NCBI Taxonomy" id="869754"/>
    <lineage>
        <taxon>Eukaryota</taxon>
        <taxon>Fungi</taxon>
        <taxon>Dikarya</taxon>
        <taxon>Ascomycota</taxon>
        <taxon>Saccharomycotina</taxon>
        <taxon>Pichiomycetes</taxon>
        <taxon>Metschnikowiaceae</taxon>
        <taxon>Metschnikowia</taxon>
    </lineage>
</organism>
<feature type="region of interest" description="Disordered" evidence="2">
    <location>
        <begin position="236"/>
        <end position="258"/>
    </location>
</feature>
<reference evidence="3 4" key="1">
    <citation type="submission" date="2016-05" db="EMBL/GenBank/DDBJ databases">
        <title>Comparative genomics of biotechnologically important yeasts.</title>
        <authorList>
            <consortium name="DOE Joint Genome Institute"/>
            <person name="Riley R."/>
            <person name="Haridas S."/>
            <person name="Wolfe K.H."/>
            <person name="Lopes M.R."/>
            <person name="Hittinger C.T."/>
            <person name="Goker M."/>
            <person name="Salamov A."/>
            <person name="Wisecaver J."/>
            <person name="Long T.M."/>
            <person name="Aerts A.L."/>
            <person name="Barry K."/>
            <person name="Choi C."/>
            <person name="Clum A."/>
            <person name="Coughlan A.Y."/>
            <person name="Deshpande S."/>
            <person name="Douglass A.P."/>
            <person name="Hanson S.J."/>
            <person name="Klenk H.-P."/>
            <person name="LaButti K."/>
            <person name="Lapidus A."/>
            <person name="Lindquist E."/>
            <person name="Lipzen A."/>
            <person name="Meier-kolthoff J.P."/>
            <person name="Ohm R.A."/>
            <person name="Otillar R.P."/>
            <person name="Pangilinan J."/>
            <person name="Peng Y."/>
            <person name="Rokas A."/>
            <person name="Rosa C.A."/>
            <person name="Scheuner C."/>
            <person name="Sibirny A.A."/>
            <person name="Slot J.C."/>
            <person name="Stielow J.B."/>
            <person name="Sun H."/>
            <person name="Kurtzman C.P."/>
            <person name="Blackwell M."/>
            <person name="Grigoriev I.V."/>
            <person name="Jeffries T.W."/>
        </authorList>
    </citation>
    <scope>NUCLEOTIDE SEQUENCE [LARGE SCALE GENOMIC DNA]</scope>
    <source>
        <strain evidence="3 4">NRRL YB-4993</strain>
    </source>
</reference>
<dbReference type="GO" id="GO:0000056">
    <property type="term" value="P:ribosomal small subunit export from nucleus"/>
    <property type="evidence" value="ECO:0007669"/>
    <property type="project" value="TreeGrafter"/>
</dbReference>
<feature type="region of interest" description="Disordered" evidence="2">
    <location>
        <begin position="618"/>
        <end position="658"/>
    </location>
</feature>
<dbReference type="PANTHER" id="PTHR21531:SF0">
    <property type="entry name" value="PROTEIN LTV1 HOMOLOG"/>
    <property type="match status" value="1"/>
</dbReference>
<dbReference type="PANTHER" id="PTHR21531">
    <property type="entry name" value="LOW-TEMPERATURE VIABILITY PROTEIN LTV1-RELATED"/>
    <property type="match status" value="1"/>
</dbReference>